<reference evidence="13" key="1">
    <citation type="submission" date="2018-09" db="EMBL/GenBank/DDBJ databases">
        <title>Common duck and Muscovy duck high density SNP chip.</title>
        <authorList>
            <person name="Vignal A."/>
            <person name="Thebault N."/>
            <person name="Warren W.C."/>
        </authorList>
    </citation>
    <scope>NUCLEOTIDE SEQUENCE [LARGE SCALE GENOMIC DNA]</scope>
</reference>
<evidence type="ECO:0000256" key="3">
    <source>
        <dbReference type="ARBA" id="ARBA00022448"/>
    </source>
</evidence>
<evidence type="ECO:0000256" key="1">
    <source>
        <dbReference type="ARBA" id="ARBA00004141"/>
    </source>
</evidence>
<feature type="domain" description="Amino acid transporter transmembrane" evidence="12">
    <location>
        <begin position="34"/>
        <end position="416"/>
    </location>
</feature>
<feature type="transmembrane region" description="Helical" evidence="11">
    <location>
        <begin position="108"/>
        <end position="132"/>
    </location>
</feature>
<reference evidence="13" key="3">
    <citation type="submission" date="2025-09" db="UniProtKB">
        <authorList>
            <consortium name="Ensembl"/>
        </authorList>
    </citation>
    <scope>IDENTIFICATION</scope>
</reference>
<evidence type="ECO:0000256" key="5">
    <source>
        <dbReference type="ARBA" id="ARBA00022970"/>
    </source>
</evidence>
<evidence type="ECO:0000256" key="8">
    <source>
        <dbReference type="ARBA" id="ARBA00037101"/>
    </source>
</evidence>
<keyword evidence="6 11" id="KW-1133">Transmembrane helix</keyword>
<keyword evidence="3" id="KW-0813">Transport</keyword>
<feature type="transmembrane region" description="Helical" evidence="11">
    <location>
        <begin position="64"/>
        <end position="87"/>
    </location>
</feature>
<keyword evidence="14" id="KW-1185">Reference proteome</keyword>
<evidence type="ECO:0000259" key="12">
    <source>
        <dbReference type="Pfam" id="PF01490"/>
    </source>
</evidence>
<comment type="similarity">
    <text evidence="2">Belongs to the amino acid/polyamine transporter 2 family.</text>
</comment>
<evidence type="ECO:0000313" key="14">
    <source>
        <dbReference type="Proteomes" id="UP000694556"/>
    </source>
</evidence>
<dbReference type="AlphaFoldDB" id="A0A8C3GQE1"/>
<keyword evidence="5" id="KW-0029">Amino-acid transport</keyword>
<organism evidence="13 14">
    <name type="scientific">Cairina moschata</name>
    <name type="common">Muscovy duck</name>
    <dbReference type="NCBI Taxonomy" id="8855"/>
    <lineage>
        <taxon>Eukaryota</taxon>
        <taxon>Metazoa</taxon>
        <taxon>Chordata</taxon>
        <taxon>Craniata</taxon>
        <taxon>Vertebrata</taxon>
        <taxon>Euteleostomi</taxon>
        <taxon>Archelosauria</taxon>
        <taxon>Archosauria</taxon>
        <taxon>Dinosauria</taxon>
        <taxon>Saurischia</taxon>
        <taxon>Theropoda</taxon>
        <taxon>Coelurosauria</taxon>
        <taxon>Aves</taxon>
        <taxon>Neognathae</taxon>
        <taxon>Galloanserae</taxon>
        <taxon>Anseriformes</taxon>
        <taxon>Anatidae</taxon>
        <taxon>Anatinae</taxon>
        <taxon>Cairina</taxon>
    </lineage>
</organism>
<feature type="transmembrane region" description="Helical" evidence="11">
    <location>
        <begin position="223"/>
        <end position="247"/>
    </location>
</feature>
<accession>A0A8C3GQE1</accession>
<evidence type="ECO:0000256" key="6">
    <source>
        <dbReference type="ARBA" id="ARBA00022989"/>
    </source>
</evidence>
<protein>
    <recommendedName>
        <fullName evidence="9">Putative sodium-coupled neutral amino acid transporter 11</fullName>
    </recommendedName>
    <alternativeName>
        <fullName evidence="10">Solute carrier family 38 member 11</fullName>
    </alternativeName>
</protein>
<sequence>MERGGPELPAAAAPQIETDDQTALVSKLRNKGGKSNLASAGFNIINSIIGSGIIGLPYSMKEAGFPLGVLLLFGVAYITDYSIILLIKGGNLSSTNSYQELVRKTYGFIGYLVLSTLQFLYPFIAMISYNIITGDTLTKVFLRIPGVGPDNILTDRHFIILLTTIIFTLPLSLYRDIAKLGKVSLISLILTIVILVIVMVRTVTLGPQVPKSENAWIFAKSNAIQAIGVMSFAFICHHNSFLIYGSLEEPTLNNWSRITHVSVSLAVVISVLFAACGYMTFTGYTEGDIFENYCRDDNLATFGRFCYGVTVILTFPLECFVTREVIANVFFHGNLSAVFHIVVTVIIIAVATGVSLVYDCLGIVLELNGVVSATPLVFIIPTACYLKLSKERWNHSDNLISCLILVIGVLVMTVGFSYRSGGSQWHDTRFFLIIPLLSPVFLVVCIWWFIGHCNRKRP</sequence>
<feature type="transmembrane region" description="Helical" evidence="11">
    <location>
        <begin position="333"/>
        <end position="357"/>
    </location>
</feature>
<keyword evidence="4 11" id="KW-0812">Transmembrane</keyword>
<dbReference type="Pfam" id="PF01490">
    <property type="entry name" value="Aa_trans"/>
    <property type="match status" value="1"/>
</dbReference>
<dbReference type="GO" id="GO:0015179">
    <property type="term" value="F:L-amino acid transmembrane transporter activity"/>
    <property type="evidence" value="ECO:0007669"/>
    <property type="project" value="TreeGrafter"/>
</dbReference>
<feature type="transmembrane region" description="Helical" evidence="11">
    <location>
        <begin position="37"/>
        <end position="58"/>
    </location>
</feature>
<feature type="transmembrane region" description="Helical" evidence="11">
    <location>
        <begin position="259"/>
        <end position="281"/>
    </location>
</feature>
<feature type="transmembrane region" description="Helical" evidence="11">
    <location>
        <begin position="152"/>
        <end position="171"/>
    </location>
</feature>
<feature type="transmembrane region" description="Helical" evidence="11">
    <location>
        <begin position="183"/>
        <end position="203"/>
    </location>
</feature>
<comment type="function">
    <text evidence="8">Putative sodium-dependent amino acid/proton antiporter.</text>
</comment>
<dbReference type="Ensembl" id="ENSCMMT00000029231.1">
    <property type="protein sequence ID" value="ENSCMMP00000026761.1"/>
    <property type="gene ID" value="ENSCMMG00000016438.1"/>
</dbReference>
<feature type="transmembrane region" description="Helical" evidence="11">
    <location>
        <begin position="301"/>
        <end position="321"/>
    </location>
</feature>
<comment type="subcellular location">
    <subcellularLocation>
        <location evidence="1">Membrane</location>
        <topology evidence="1">Multi-pass membrane protein</topology>
    </subcellularLocation>
</comment>
<dbReference type="GO" id="GO:0016020">
    <property type="term" value="C:membrane"/>
    <property type="evidence" value="ECO:0007669"/>
    <property type="project" value="UniProtKB-SubCell"/>
</dbReference>
<evidence type="ECO:0000256" key="2">
    <source>
        <dbReference type="ARBA" id="ARBA00008066"/>
    </source>
</evidence>
<dbReference type="InterPro" id="IPR013057">
    <property type="entry name" value="AA_transpt_TM"/>
</dbReference>
<dbReference type="PANTHER" id="PTHR22950">
    <property type="entry name" value="AMINO ACID TRANSPORTER"/>
    <property type="match status" value="1"/>
</dbReference>
<evidence type="ECO:0000256" key="7">
    <source>
        <dbReference type="ARBA" id="ARBA00023136"/>
    </source>
</evidence>
<evidence type="ECO:0000256" key="4">
    <source>
        <dbReference type="ARBA" id="ARBA00022692"/>
    </source>
</evidence>
<name>A0A8C3GQE1_CAIMO</name>
<feature type="transmembrane region" description="Helical" evidence="11">
    <location>
        <begin position="363"/>
        <end position="386"/>
    </location>
</feature>
<dbReference type="Proteomes" id="UP000694556">
    <property type="component" value="Chromosome 7"/>
</dbReference>
<feature type="transmembrane region" description="Helical" evidence="11">
    <location>
        <begin position="398"/>
        <end position="418"/>
    </location>
</feature>
<feature type="transmembrane region" description="Helical" evidence="11">
    <location>
        <begin position="430"/>
        <end position="450"/>
    </location>
</feature>
<evidence type="ECO:0000256" key="11">
    <source>
        <dbReference type="SAM" id="Phobius"/>
    </source>
</evidence>
<reference evidence="13" key="2">
    <citation type="submission" date="2025-08" db="UniProtKB">
        <authorList>
            <consortium name="Ensembl"/>
        </authorList>
    </citation>
    <scope>IDENTIFICATION</scope>
</reference>
<evidence type="ECO:0000313" key="13">
    <source>
        <dbReference type="Ensembl" id="ENSCMMP00000026761.1"/>
    </source>
</evidence>
<evidence type="ECO:0000256" key="9">
    <source>
        <dbReference type="ARBA" id="ARBA00040814"/>
    </source>
</evidence>
<evidence type="ECO:0000256" key="10">
    <source>
        <dbReference type="ARBA" id="ARBA00041723"/>
    </source>
</evidence>
<keyword evidence="7 11" id="KW-0472">Membrane</keyword>
<proteinExistence type="inferred from homology"/>
<dbReference type="PANTHER" id="PTHR22950:SF458">
    <property type="entry name" value="SODIUM-COUPLED NEUTRAL AMINO ACID TRANSPORTER 11-RELATED"/>
    <property type="match status" value="1"/>
</dbReference>